<dbReference type="Gene3D" id="2.40.50.220">
    <property type="entry name" value="EutN/Ccml"/>
    <property type="match status" value="1"/>
</dbReference>
<keyword evidence="2" id="KW-1283">Bacterial microcompartment</keyword>
<sequence>MLLGRVVGTIWATKKDEKLEGMKFQIVRAVDLDYRPLNNFLVAVDSVGAGAGEIVLIAQGSSGRLTWLTKDKPVDAVIMAIVDRLDVEVPESEWEEALK</sequence>
<comment type="subcellular location">
    <subcellularLocation>
        <location evidence="1">Bacterial microcompartment</location>
    </subcellularLocation>
</comment>
<evidence type="ECO:0000313" key="3">
    <source>
        <dbReference type="EMBL" id="TKJ39831.1"/>
    </source>
</evidence>
<dbReference type="SUPFAM" id="SSF159133">
    <property type="entry name" value="EutN/CcmL-like"/>
    <property type="match status" value="1"/>
</dbReference>
<organism evidence="3 4">
    <name type="scientific">candidate division LCP-89 bacterium B3_LCP</name>
    <dbReference type="NCBI Taxonomy" id="2012998"/>
    <lineage>
        <taxon>Bacteria</taxon>
        <taxon>Pseudomonadati</taxon>
        <taxon>Bacteria division LCP-89</taxon>
    </lineage>
</organism>
<dbReference type="Pfam" id="PF03319">
    <property type="entry name" value="EutN_CcmL"/>
    <property type="match status" value="1"/>
</dbReference>
<dbReference type="PANTHER" id="PTHR36539">
    <property type="entry name" value="ETHANOLAMINE UTILIZATION PROTEIN EUTN"/>
    <property type="match status" value="1"/>
</dbReference>
<dbReference type="EMBL" id="NJBN01000007">
    <property type="protein sequence ID" value="TKJ39831.1"/>
    <property type="molecule type" value="Genomic_DNA"/>
</dbReference>
<reference evidence="3 4" key="1">
    <citation type="submission" date="2017-06" db="EMBL/GenBank/DDBJ databases">
        <title>Novel microbial phyla capable of carbon fixation and sulfur reduction in deep-sea sediments.</title>
        <authorList>
            <person name="Huang J."/>
            <person name="Baker B."/>
            <person name="Wang Y."/>
        </authorList>
    </citation>
    <scope>NUCLEOTIDE SEQUENCE [LARGE SCALE GENOMIC DNA]</scope>
    <source>
        <strain evidence="3">B3_LCP</strain>
    </source>
</reference>
<comment type="caution">
    <text evidence="3">The sequence shown here is derived from an EMBL/GenBank/DDBJ whole genome shotgun (WGS) entry which is preliminary data.</text>
</comment>
<evidence type="ECO:0000256" key="1">
    <source>
        <dbReference type="ARBA" id="ARBA00024322"/>
    </source>
</evidence>
<dbReference type="CDD" id="cd01614">
    <property type="entry name" value="EutN_CcmL"/>
    <property type="match status" value="1"/>
</dbReference>
<dbReference type="PROSITE" id="PS51932">
    <property type="entry name" value="BMV"/>
    <property type="match status" value="1"/>
</dbReference>
<evidence type="ECO:0000256" key="2">
    <source>
        <dbReference type="ARBA" id="ARBA00024446"/>
    </source>
</evidence>
<dbReference type="InterPro" id="IPR004992">
    <property type="entry name" value="EutN_CcmL"/>
</dbReference>
<dbReference type="AlphaFoldDB" id="A0A532UY17"/>
<dbReference type="GO" id="GO:0031469">
    <property type="term" value="C:bacterial microcompartment"/>
    <property type="evidence" value="ECO:0007669"/>
    <property type="project" value="UniProtKB-SubCell"/>
</dbReference>
<dbReference type="Proteomes" id="UP000319619">
    <property type="component" value="Unassembled WGS sequence"/>
</dbReference>
<protein>
    <submittedName>
        <fullName evidence="3">Ethanolamine utilization protein EutN</fullName>
    </submittedName>
</protein>
<name>A0A532UY17_UNCL8</name>
<accession>A0A532UY17</accession>
<evidence type="ECO:0000313" key="4">
    <source>
        <dbReference type="Proteomes" id="UP000319619"/>
    </source>
</evidence>
<dbReference type="InterPro" id="IPR036677">
    <property type="entry name" value="EutN_CcmL_sf"/>
</dbReference>
<gene>
    <name evidence="3" type="ORF">CEE37_11175</name>
</gene>
<proteinExistence type="predicted"/>